<dbReference type="EMBL" id="JACGCM010002460">
    <property type="protein sequence ID" value="KAF6139603.1"/>
    <property type="molecule type" value="Genomic_DNA"/>
</dbReference>
<evidence type="ECO:0000313" key="5">
    <source>
        <dbReference type="EMBL" id="KAF6139603.1"/>
    </source>
</evidence>
<dbReference type="PANTHER" id="PTHR47186">
    <property type="entry name" value="LEUCINE-RICH REPEAT-CONTAINING PROTEIN 57"/>
    <property type="match status" value="1"/>
</dbReference>
<sequence length="536" mass="60663">MADALISAVVELLAPFLLDKLKKEVKLVLGAPEDVQELHDTFDKIRDALDDAEKRHVKNVLLNLKKNEIKVPESAWLEKLKDVSYEMEDVLDEWHTKILKLEIAADESSAPDGAGKKKGRLDLLITEKEKFPNDMGKMVSLRHLEFLGSSLECFPRGIGKLRDLETLNEFVVSEEGADIEELKDLNNLRDSVSAIMGLQVLYGDSVEDISAPVIAFPNLKKLSIGEMKHWEEWVITTTTNITVMPFLQTLSIEDCPLLKSLPCQILSFSLREIRIEDCPHLEISCLPPFLEKLNLKQDAGSLSISLPIQNGLHSNLKSLVIEDSPHSTFPQGLSQLKALQTLKVSLCDSLTLNISEFHYEKIIKDWAVMTSMSLAAFGNFKVWLALDMIKRELGIHLRSGSGPLVKGVVKRTLLPSTTETSGSSTCTKRYGLFFREETMFVPRMLIRKETDTCPHPNQEYEFFLMFRLEVCTPVPGFYFNFRLGRYVPARKWKSKVERIEIGRLFPRRKSSDITKASCFNGEPAKSGQLEYKIMEG</sequence>
<keyword evidence="6" id="KW-1185">Reference proteome</keyword>
<dbReference type="Proteomes" id="UP000541444">
    <property type="component" value="Unassembled WGS sequence"/>
</dbReference>
<dbReference type="PANTHER" id="PTHR47186:SF3">
    <property type="entry name" value="OS09G0267800 PROTEIN"/>
    <property type="match status" value="1"/>
</dbReference>
<dbReference type="GO" id="GO:0006952">
    <property type="term" value="P:defense response"/>
    <property type="evidence" value="ECO:0007669"/>
    <property type="project" value="UniProtKB-KW"/>
</dbReference>
<dbReference type="InterPro" id="IPR041118">
    <property type="entry name" value="Rx_N"/>
</dbReference>
<evidence type="ECO:0000256" key="1">
    <source>
        <dbReference type="ARBA" id="ARBA00022737"/>
    </source>
</evidence>
<accession>A0A7J7LAG9</accession>
<gene>
    <name evidence="5" type="ORF">GIB67_033607</name>
</gene>
<dbReference type="OrthoDB" id="2018313at2759"/>
<protein>
    <recommendedName>
        <fullName evidence="4">Disease resistance N-terminal domain-containing protein</fullName>
    </recommendedName>
</protein>
<keyword evidence="1" id="KW-0677">Repeat</keyword>
<dbReference type="Gene3D" id="1.20.5.4130">
    <property type="match status" value="1"/>
</dbReference>
<dbReference type="AlphaFoldDB" id="A0A7J7LAG9"/>
<name>A0A7J7LAG9_9MAGN</name>
<keyword evidence="2" id="KW-0547">Nucleotide-binding</keyword>
<dbReference type="InterPro" id="IPR032675">
    <property type="entry name" value="LRR_dom_sf"/>
</dbReference>
<evidence type="ECO:0000259" key="4">
    <source>
        <dbReference type="Pfam" id="PF18052"/>
    </source>
</evidence>
<dbReference type="Pfam" id="PF18052">
    <property type="entry name" value="Rx_N"/>
    <property type="match status" value="1"/>
</dbReference>
<keyword evidence="3" id="KW-0611">Plant defense</keyword>
<evidence type="ECO:0000313" key="6">
    <source>
        <dbReference type="Proteomes" id="UP000541444"/>
    </source>
</evidence>
<dbReference type="SUPFAM" id="SSF52058">
    <property type="entry name" value="L domain-like"/>
    <property type="match status" value="1"/>
</dbReference>
<dbReference type="GO" id="GO:0000166">
    <property type="term" value="F:nucleotide binding"/>
    <property type="evidence" value="ECO:0007669"/>
    <property type="project" value="UniProtKB-KW"/>
</dbReference>
<evidence type="ECO:0000256" key="2">
    <source>
        <dbReference type="ARBA" id="ARBA00022741"/>
    </source>
</evidence>
<proteinExistence type="predicted"/>
<comment type="caution">
    <text evidence="5">The sequence shown here is derived from an EMBL/GenBank/DDBJ whole genome shotgun (WGS) entry which is preliminary data.</text>
</comment>
<reference evidence="5 6" key="1">
    <citation type="journal article" date="2020" name="IScience">
        <title>Genome Sequencing of the Endangered Kingdonia uniflora (Circaeasteraceae, Ranunculales) Reveals Potential Mechanisms of Evolutionary Specialization.</title>
        <authorList>
            <person name="Sun Y."/>
            <person name="Deng T."/>
            <person name="Zhang A."/>
            <person name="Moore M.J."/>
            <person name="Landis J.B."/>
            <person name="Lin N."/>
            <person name="Zhang H."/>
            <person name="Zhang X."/>
            <person name="Huang J."/>
            <person name="Zhang X."/>
            <person name="Sun H."/>
            <person name="Wang H."/>
        </authorList>
    </citation>
    <scope>NUCLEOTIDE SEQUENCE [LARGE SCALE GENOMIC DNA]</scope>
    <source>
        <strain evidence="5">TB1705</strain>
        <tissue evidence="5">Leaf</tissue>
    </source>
</reference>
<dbReference type="Gene3D" id="3.80.10.10">
    <property type="entry name" value="Ribonuclease Inhibitor"/>
    <property type="match status" value="1"/>
</dbReference>
<organism evidence="5 6">
    <name type="scientific">Kingdonia uniflora</name>
    <dbReference type="NCBI Taxonomy" id="39325"/>
    <lineage>
        <taxon>Eukaryota</taxon>
        <taxon>Viridiplantae</taxon>
        <taxon>Streptophyta</taxon>
        <taxon>Embryophyta</taxon>
        <taxon>Tracheophyta</taxon>
        <taxon>Spermatophyta</taxon>
        <taxon>Magnoliopsida</taxon>
        <taxon>Ranunculales</taxon>
        <taxon>Circaeasteraceae</taxon>
        <taxon>Kingdonia</taxon>
    </lineage>
</organism>
<evidence type="ECO:0000256" key="3">
    <source>
        <dbReference type="ARBA" id="ARBA00022821"/>
    </source>
</evidence>
<feature type="domain" description="Disease resistance N-terminal" evidence="4">
    <location>
        <begin position="9"/>
        <end position="102"/>
    </location>
</feature>